<accession>A0ABW3AMY3</accession>
<dbReference type="RefSeq" id="WP_377111044.1">
    <property type="nucleotide sequence ID" value="NZ_JBHTHZ010000001.1"/>
</dbReference>
<comment type="caution">
    <text evidence="1">The sequence shown here is derived from an EMBL/GenBank/DDBJ whole genome shotgun (WGS) entry which is preliminary data.</text>
</comment>
<evidence type="ECO:0000313" key="3">
    <source>
        <dbReference type="Proteomes" id="UP001597010"/>
    </source>
</evidence>
<dbReference type="EMBL" id="JBHTHZ010000001">
    <property type="protein sequence ID" value="MFD0792468.1"/>
    <property type="molecule type" value="Genomic_DNA"/>
</dbReference>
<dbReference type="PROSITE" id="PS51257">
    <property type="entry name" value="PROKAR_LIPOPROTEIN"/>
    <property type="match status" value="1"/>
</dbReference>
<reference evidence="1" key="1">
    <citation type="journal article" date="2014" name="Int. J. Syst. Evol. Microbiol.">
        <title>Complete genome of a new Firmicutes species belonging to the dominant human colonic microbiota ('Ruminococcus bicirculans') reveals two chromosomes and a selective capacity to utilize plant glucans.</title>
        <authorList>
            <consortium name="NISC Comparative Sequencing Program"/>
            <person name="Wegmann U."/>
            <person name="Louis P."/>
            <person name="Goesmann A."/>
            <person name="Henrissat B."/>
            <person name="Duncan S.H."/>
            <person name="Flint H.J."/>
        </authorList>
    </citation>
    <scope>NUCLEOTIDE SEQUENCE</scope>
    <source>
        <strain evidence="1">CCUG 61484</strain>
    </source>
</reference>
<reference evidence="1" key="3">
    <citation type="submission" date="2024-09" db="EMBL/GenBank/DDBJ databases">
        <authorList>
            <person name="Sun Q."/>
            <person name="Mori K."/>
        </authorList>
    </citation>
    <scope>NUCLEOTIDE SEQUENCE</scope>
    <source>
        <strain evidence="1">CCUG 61484</strain>
    </source>
</reference>
<name>A0ABW3AMY3_9SPHI</name>
<reference evidence="3" key="2">
    <citation type="journal article" date="2019" name="Int. J. Syst. Evol. Microbiol.">
        <title>The Global Catalogue of Microorganisms (GCM) 10K type strain sequencing project: providing services to taxonomists for standard genome sequencing and annotation.</title>
        <authorList>
            <consortium name="The Broad Institute Genomics Platform"/>
            <consortium name="The Broad Institute Genome Sequencing Center for Infectious Disease"/>
            <person name="Wu L."/>
            <person name="Ma J."/>
        </authorList>
    </citation>
    <scope>NUCLEOTIDE SEQUENCE [LARGE SCALE GENOMIC DNA]</scope>
    <source>
        <strain evidence="3">CCUG 61484</strain>
    </source>
</reference>
<evidence type="ECO:0008006" key="4">
    <source>
        <dbReference type="Google" id="ProtNLM"/>
    </source>
</evidence>
<protein>
    <recommendedName>
        <fullName evidence="4">Lipoprotein</fullName>
    </recommendedName>
</protein>
<proteinExistence type="predicted"/>
<keyword evidence="3" id="KW-1185">Reference proteome</keyword>
<gene>
    <name evidence="1" type="ORF">ACFQZX_01855</name>
    <name evidence="2" type="ORF">ACFQZX_02500</name>
</gene>
<sequence>MKKILYLPFIAFILSSCSYTVYNMNRGLLQKPKKDSYQVEYVTEVPVGTTAKITYMGPNNKFIEEKYTGTLNKLYTMPGDKELTFTVDVKLPQTTPQSKLHTYVKVDGETITDQTQTGKKVHFSFKFKLP</sequence>
<evidence type="ECO:0000313" key="2">
    <source>
        <dbReference type="EMBL" id="MFD0792468.1"/>
    </source>
</evidence>
<evidence type="ECO:0000313" key="1">
    <source>
        <dbReference type="EMBL" id="MFD0792340.1"/>
    </source>
</evidence>
<dbReference type="Proteomes" id="UP001597010">
    <property type="component" value="Unassembled WGS sequence"/>
</dbReference>
<organism evidence="1 3">
    <name type="scientific">Mucilaginibacter litoreus</name>
    <dbReference type="NCBI Taxonomy" id="1048221"/>
    <lineage>
        <taxon>Bacteria</taxon>
        <taxon>Pseudomonadati</taxon>
        <taxon>Bacteroidota</taxon>
        <taxon>Sphingobacteriia</taxon>
        <taxon>Sphingobacteriales</taxon>
        <taxon>Sphingobacteriaceae</taxon>
        <taxon>Mucilaginibacter</taxon>
    </lineage>
</organism>
<dbReference type="EMBL" id="JBHTHZ010000001">
    <property type="protein sequence ID" value="MFD0792340.1"/>
    <property type="molecule type" value="Genomic_DNA"/>
</dbReference>